<dbReference type="EMBL" id="JBHTBW010000050">
    <property type="protein sequence ID" value="MFC7442476.1"/>
    <property type="molecule type" value="Genomic_DNA"/>
</dbReference>
<gene>
    <name evidence="3" type="ORF">ACFQNG_15415</name>
</gene>
<accession>A0ABW2RNX7</accession>
<name>A0ABW2RNX7_9BACL</name>
<sequence length="557" mass="63220">MKCSKQALLEQWWDGFLPRDQEEELTQHLVQCQSCQKSLALLQVEEQVMKDLSDIPPLPEAFTAQVMGKLDEMPAQETKTDELPATGKKSLRGWQKVTILFGTMAAVLSLSIGLGILISPTFAELLNSLFLQKEKEVIMIDGGIKHAAQQGFSIPVDEETTDAGYTIAVKEVIADPIRVKVAYQILDKHGKPVPYHVQSSSDFYQNKNPFYLTDEDGKKLTRMGGEDTHDGFNSIDLVPVGHLPEKVTLHMNVRKLIEMKFDKGIKEIVHAKGEWAIDTPLNLKQALAATQYARINQTRSFGDVRLTLDGLVYSPTSMSFQYGFQTGPQRKKEILQKANIFTNKQWREAQLSGFYHYELAYEIKNDRGQTIAYNFVDGENRQSNLIGGRKEVATPHALVDRPTYTDLYNPHPLRPGYTLHIKGLMRMIPMEAKLTFDPSTVEKQPATMEYKGNLITVDYAGNEAEKHSIQRYITLRVQVKTADRYDGPFLWRVLDETGKQYDTYGGGGMKKGVYQDIVVIHGLEKMPKQLTLIMDGIHYYTPIDWQVPFKFTPYKTK</sequence>
<evidence type="ECO:0000259" key="2">
    <source>
        <dbReference type="Pfam" id="PF13786"/>
    </source>
</evidence>
<dbReference type="Proteomes" id="UP001596500">
    <property type="component" value="Unassembled WGS sequence"/>
</dbReference>
<feature type="transmembrane region" description="Helical" evidence="1">
    <location>
        <begin position="97"/>
        <end position="118"/>
    </location>
</feature>
<keyword evidence="1" id="KW-1133">Transmembrane helix</keyword>
<dbReference type="Gene3D" id="2.60.40.1630">
    <property type="entry name" value="bacillus anthracis domain"/>
    <property type="match status" value="1"/>
</dbReference>
<organism evidence="3 4">
    <name type="scientific">Laceyella putida</name>
    <dbReference type="NCBI Taxonomy" id="110101"/>
    <lineage>
        <taxon>Bacteria</taxon>
        <taxon>Bacillati</taxon>
        <taxon>Bacillota</taxon>
        <taxon>Bacilli</taxon>
        <taxon>Bacillales</taxon>
        <taxon>Thermoactinomycetaceae</taxon>
        <taxon>Laceyella</taxon>
    </lineage>
</organism>
<comment type="caution">
    <text evidence="3">The sequence shown here is derived from an EMBL/GenBank/DDBJ whole genome shotgun (WGS) entry which is preliminary data.</text>
</comment>
<reference evidence="4" key="1">
    <citation type="journal article" date="2019" name="Int. J. Syst. Evol. Microbiol.">
        <title>The Global Catalogue of Microorganisms (GCM) 10K type strain sequencing project: providing services to taxonomists for standard genome sequencing and annotation.</title>
        <authorList>
            <consortium name="The Broad Institute Genomics Platform"/>
            <consortium name="The Broad Institute Genome Sequencing Center for Infectious Disease"/>
            <person name="Wu L."/>
            <person name="Ma J."/>
        </authorList>
    </citation>
    <scope>NUCLEOTIDE SEQUENCE [LARGE SCALE GENOMIC DNA]</scope>
    <source>
        <strain evidence="4">CGMCC 1.12942</strain>
    </source>
</reference>
<dbReference type="InterPro" id="IPR025436">
    <property type="entry name" value="DUF4179"/>
</dbReference>
<keyword evidence="1" id="KW-0812">Transmembrane</keyword>
<proteinExistence type="predicted"/>
<dbReference type="Pfam" id="PF13786">
    <property type="entry name" value="DUF4179"/>
    <property type="match status" value="1"/>
</dbReference>
<protein>
    <submittedName>
        <fullName evidence="3">DUF4179 domain-containing protein</fullName>
    </submittedName>
</protein>
<evidence type="ECO:0000313" key="3">
    <source>
        <dbReference type="EMBL" id="MFC7442476.1"/>
    </source>
</evidence>
<dbReference type="RefSeq" id="WP_379866371.1">
    <property type="nucleotide sequence ID" value="NZ_JBHTBW010000050.1"/>
</dbReference>
<evidence type="ECO:0000313" key="4">
    <source>
        <dbReference type="Proteomes" id="UP001596500"/>
    </source>
</evidence>
<evidence type="ECO:0000256" key="1">
    <source>
        <dbReference type="SAM" id="Phobius"/>
    </source>
</evidence>
<keyword evidence="1" id="KW-0472">Membrane</keyword>
<feature type="domain" description="DUF4179" evidence="2">
    <location>
        <begin position="100"/>
        <end position="185"/>
    </location>
</feature>
<keyword evidence="4" id="KW-1185">Reference proteome</keyword>